<dbReference type="RefSeq" id="WP_303539146.1">
    <property type="nucleotide sequence ID" value="NZ_JAUOTP010000001.1"/>
</dbReference>
<accession>A0ABT8Y3C3</accession>
<proteinExistence type="predicted"/>
<dbReference type="PANTHER" id="PTHR33361:SF16">
    <property type="entry name" value="DUF885 DOMAIN-CONTAINING PROTEIN"/>
    <property type="match status" value="1"/>
</dbReference>
<keyword evidence="2" id="KW-1185">Reference proteome</keyword>
<comment type="caution">
    <text evidence="1">The sequence shown here is derived from an EMBL/GenBank/DDBJ whole genome shotgun (WGS) entry which is preliminary data.</text>
</comment>
<gene>
    <name evidence="1" type="ORF">Q4F19_00295</name>
</gene>
<dbReference type="InterPro" id="IPR010281">
    <property type="entry name" value="DUF885"/>
</dbReference>
<dbReference type="Proteomes" id="UP001169764">
    <property type="component" value="Unassembled WGS sequence"/>
</dbReference>
<organism evidence="1 2">
    <name type="scientific">Sphingomonas natans</name>
    <dbReference type="NCBI Taxonomy" id="3063330"/>
    <lineage>
        <taxon>Bacteria</taxon>
        <taxon>Pseudomonadati</taxon>
        <taxon>Pseudomonadota</taxon>
        <taxon>Alphaproteobacteria</taxon>
        <taxon>Sphingomonadales</taxon>
        <taxon>Sphingomonadaceae</taxon>
        <taxon>Sphingomonas</taxon>
    </lineage>
</organism>
<evidence type="ECO:0000313" key="1">
    <source>
        <dbReference type="EMBL" id="MDO6412811.1"/>
    </source>
</evidence>
<protein>
    <submittedName>
        <fullName evidence="1">DUF885 domain-containing protein</fullName>
    </submittedName>
</protein>
<name>A0ABT8Y3C3_9SPHN</name>
<dbReference type="Pfam" id="PF05960">
    <property type="entry name" value="DUF885"/>
    <property type="match status" value="1"/>
</dbReference>
<sequence>MASTPVAAAPGAEDAKLKALFTASDEAGLRRNPMSALYRGDLRYAGSIGDPFTDAHEAAECAASESDLKALRAIDRAALSAVDRIAYDVFDTDTAIDLRQCRDPDLRTSFEVRPINHFYGFHLSYAELASGQGAAPFRSLIDYENNLKRNREFAGAIDRIIGRFRQGMQLGIVESKLTTRNMIEQLDLQIGKGVEGSIYAEPVDGMPATIPASDRARIRAEQLALIRSQMLPALVRLRDFLRDIYLPAAREGVGLSAMKGGDKVYAYLIQRSTTLPLTAAEVHQIGLDEVARIRGEMAIAAKAAGFKGTLAELFAYMRTDKSFQPKSVEQLRLGFQAIRARVEARIGEQFSTLPKAPLDIRATPAFKEKSAAGGEYMRGTADGTRPGIFFYNGYDLPSRYLWEDETLFLHEGEPGHHFQISLAQENADLPNFMRYGGNTAFVEGWALYAESLWKELGMETDPWQRLGGLNDEMLRAMRLVVDSGIHADGWDRARSIQYMLDNSPEAVTDATAEVERYIAIPGQALAYKMGQLTISRLKAKAMTELGAKFDPREFHAQVLMSGALPLPVLEKKIDDWIVAKKG</sequence>
<dbReference type="EMBL" id="JAUOTP010000001">
    <property type="protein sequence ID" value="MDO6412811.1"/>
    <property type="molecule type" value="Genomic_DNA"/>
</dbReference>
<reference evidence="1" key="1">
    <citation type="submission" date="2023-07" db="EMBL/GenBank/DDBJ databases">
        <authorList>
            <person name="Kim M."/>
        </authorList>
    </citation>
    <scope>NUCLEOTIDE SEQUENCE</scope>
    <source>
        <strain evidence="1">BIUV-7</strain>
    </source>
</reference>
<dbReference type="PANTHER" id="PTHR33361">
    <property type="entry name" value="GLR0591 PROTEIN"/>
    <property type="match status" value="1"/>
</dbReference>
<evidence type="ECO:0000313" key="2">
    <source>
        <dbReference type="Proteomes" id="UP001169764"/>
    </source>
</evidence>